<evidence type="ECO:0000313" key="3">
    <source>
        <dbReference type="Proteomes" id="UP000727407"/>
    </source>
</evidence>
<evidence type="ECO:0000313" key="2">
    <source>
        <dbReference type="EMBL" id="KAF5893173.1"/>
    </source>
</evidence>
<feature type="non-terminal residue" evidence="2">
    <location>
        <position position="190"/>
    </location>
</feature>
<name>A0A8J4TLV7_CLAMG</name>
<organism evidence="2 3">
    <name type="scientific">Clarias magur</name>
    <name type="common">Asian catfish</name>
    <name type="synonym">Macropteronotus magur</name>
    <dbReference type="NCBI Taxonomy" id="1594786"/>
    <lineage>
        <taxon>Eukaryota</taxon>
        <taxon>Metazoa</taxon>
        <taxon>Chordata</taxon>
        <taxon>Craniata</taxon>
        <taxon>Vertebrata</taxon>
        <taxon>Euteleostomi</taxon>
        <taxon>Actinopterygii</taxon>
        <taxon>Neopterygii</taxon>
        <taxon>Teleostei</taxon>
        <taxon>Ostariophysi</taxon>
        <taxon>Siluriformes</taxon>
        <taxon>Clariidae</taxon>
        <taxon>Clarias</taxon>
    </lineage>
</organism>
<sequence>MAAQVAALSTSPAAELKKADAHEDALPGETTQHESAETGGKKELQDGVDAPGGGERRGGGGDPEMKNGNDNSSRNNNNNNNLDAGVAPPHHHNQQQHPGAFPPPPYGGSQHYTRGPFHQHGGQQSSGMVPGLPGGVMEQYPGNSHEYGFSNHYGPFPNRTQYQGQGYGMNSPRANQPGKPGPTLMAFNNQ</sequence>
<protein>
    <submittedName>
        <fullName evidence="2">AT-rich interactive domain-containing protein 1A-like isoform X1</fullName>
    </submittedName>
</protein>
<feature type="compositionally biased region" description="Basic and acidic residues" evidence="1">
    <location>
        <begin position="15"/>
        <end position="45"/>
    </location>
</feature>
<feature type="compositionally biased region" description="Low complexity" evidence="1">
    <location>
        <begin position="68"/>
        <end position="81"/>
    </location>
</feature>
<comment type="caution">
    <text evidence="2">The sequence shown here is derived from an EMBL/GenBank/DDBJ whole genome shotgun (WGS) entry which is preliminary data.</text>
</comment>
<dbReference type="OrthoDB" id="8955409at2759"/>
<dbReference type="EMBL" id="QNUK01000448">
    <property type="protein sequence ID" value="KAF5893173.1"/>
    <property type="molecule type" value="Genomic_DNA"/>
</dbReference>
<feature type="region of interest" description="Disordered" evidence="1">
    <location>
        <begin position="1"/>
        <end position="190"/>
    </location>
</feature>
<keyword evidence="3" id="KW-1185">Reference proteome</keyword>
<evidence type="ECO:0000256" key="1">
    <source>
        <dbReference type="SAM" id="MobiDB-lite"/>
    </source>
</evidence>
<dbReference type="Proteomes" id="UP000727407">
    <property type="component" value="Unassembled WGS sequence"/>
</dbReference>
<accession>A0A8J4TLV7</accession>
<feature type="compositionally biased region" description="Basic and acidic residues" evidence="1">
    <location>
        <begin position="54"/>
        <end position="67"/>
    </location>
</feature>
<dbReference type="AlphaFoldDB" id="A0A8J4TLV7"/>
<proteinExistence type="predicted"/>
<reference evidence="2" key="1">
    <citation type="submission" date="2020-07" db="EMBL/GenBank/DDBJ databases">
        <title>Clarias magur genome sequencing, assembly and annotation.</title>
        <authorList>
            <person name="Kushwaha B."/>
            <person name="Kumar R."/>
            <person name="Das P."/>
            <person name="Joshi C.G."/>
            <person name="Kumar D."/>
            <person name="Nagpure N.S."/>
            <person name="Pandey M."/>
            <person name="Agarwal S."/>
            <person name="Srivastava S."/>
            <person name="Singh M."/>
            <person name="Sahoo L."/>
            <person name="Jayasankar P."/>
            <person name="Meher P.K."/>
            <person name="Koringa P.G."/>
            <person name="Iquebal M.A."/>
            <person name="Das S.P."/>
            <person name="Bit A."/>
            <person name="Patnaik S."/>
            <person name="Patel N."/>
            <person name="Shah T.M."/>
            <person name="Hinsu A."/>
            <person name="Jena J.K."/>
        </authorList>
    </citation>
    <scope>NUCLEOTIDE SEQUENCE</scope>
    <source>
        <strain evidence="2">CIFAMagur01</strain>
        <tissue evidence="2">Testis</tissue>
    </source>
</reference>
<gene>
    <name evidence="2" type="ORF">DAT39_017127</name>
</gene>